<proteinExistence type="predicted"/>
<dbReference type="EMBL" id="JAATOP010000011">
    <property type="protein sequence ID" value="NIY73598.1"/>
    <property type="molecule type" value="Genomic_DNA"/>
</dbReference>
<gene>
    <name evidence="1" type="ORF">HCZ30_14285</name>
</gene>
<evidence type="ECO:0000313" key="2">
    <source>
        <dbReference type="Proteomes" id="UP000709466"/>
    </source>
</evidence>
<reference evidence="1 2" key="1">
    <citation type="submission" date="2020-03" db="EMBL/GenBank/DDBJ databases">
        <title>Bacterial isolates of synthetic phycosphere.</title>
        <authorList>
            <person name="Fu H."/>
            <person name="Moran M.A."/>
        </authorList>
    </citation>
    <scope>NUCLEOTIDE SEQUENCE [LARGE SCALE GENOMIC DNA]</scope>
    <source>
        <strain evidence="1 2">HF1</strain>
    </source>
</reference>
<organism evidence="1 2">
    <name type="scientific">Marivivens donghaensis</name>
    <dbReference type="NCBI Taxonomy" id="1699413"/>
    <lineage>
        <taxon>Bacteria</taxon>
        <taxon>Pseudomonadati</taxon>
        <taxon>Pseudomonadota</taxon>
        <taxon>Alphaproteobacteria</taxon>
        <taxon>Rhodobacterales</taxon>
        <taxon>Paracoccaceae</taxon>
        <taxon>Marivivens group</taxon>
        <taxon>Marivivens</taxon>
    </lineage>
</organism>
<sequence length="205" mass="22356">MLGSPVWAQGKVDFGSDSSMFANDGECDDPRFEGTGMTATPLLDDDIMADATDCRNAFNAGTITIKPAPGTDELAVYEMIDGIIFGDDTSEWAKDGECDDRRFFGRGMASVLDWSNVGMDRTDCLNAYVDGNLELWNAERSMRATSCDAIDFGDDEGEYPFDSQCDDPRFEGLSEAMSVVSDTIGHDATDCQRACVFGTVSLRNY</sequence>
<name>A0ABX0VZS0_9RHOB</name>
<evidence type="ECO:0000313" key="1">
    <source>
        <dbReference type="EMBL" id="NIY73598.1"/>
    </source>
</evidence>
<comment type="caution">
    <text evidence="1">The sequence shown here is derived from an EMBL/GenBank/DDBJ whole genome shotgun (WGS) entry which is preliminary data.</text>
</comment>
<keyword evidence="2" id="KW-1185">Reference proteome</keyword>
<dbReference type="Proteomes" id="UP000709466">
    <property type="component" value="Unassembled WGS sequence"/>
</dbReference>
<accession>A0ABX0VZS0</accession>
<protein>
    <submittedName>
        <fullName evidence="1">Uncharacterized protein</fullName>
    </submittedName>
</protein>